<dbReference type="EMBL" id="AP029612">
    <property type="protein sequence ID" value="BFG70376.1"/>
    <property type="molecule type" value="Genomic_DNA"/>
</dbReference>
<dbReference type="InterPro" id="IPR003329">
    <property type="entry name" value="Cytidylyl_trans"/>
</dbReference>
<dbReference type="SUPFAM" id="SSF53448">
    <property type="entry name" value="Nucleotide-diphospho-sugar transferases"/>
    <property type="match status" value="1"/>
</dbReference>
<dbReference type="Pfam" id="PF02348">
    <property type="entry name" value="CTP_transf_3"/>
    <property type="match status" value="1"/>
</dbReference>
<name>A0AAT9GI83_9BACT</name>
<evidence type="ECO:0000313" key="1">
    <source>
        <dbReference type="EMBL" id="BFG70376.1"/>
    </source>
</evidence>
<dbReference type="GO" id="GO:0008781">
    <property type="term" value="F:N-acylneuraminate cytidylyltransferase activity"/>
    <property type="evidence" value="ECO:0007669"/>
    <property type="project" value="TreeGrafter"/>
</dbReference>
<dbReference type="Gene3D" id="3.90.550.10">
    <property type="entry name" value="Spore Coat Polysaccharide Biosynthesis Protein SpsA, Chain A"/>
    <property type="match status" value="1"/>
</dbReference>
<accession>A0AAT9GI83</accession>
<gene>
    <name evidence="1" type="primary">legF</name>
    <name evidence="1" type="ORF">KACHI17_12570</name>
</gene>
<protein>
    <submittedName>
        <fullName evidence="1">CMP-N,N'-diacetyllegionaminic acid synthase</fullName>
    </submittedName>
</protein>
<dbReference type="CDD" id="cd02513">
    <property type="entry name" value="CMP-NeuAc_Synthase"/>
    <property type="match status" value="1"/>
</dbReference>
<proteinExistence type="predicted"/>
<dbReference type="InterPro" id="IPR029044">
    <property type="entry name" value="Nucleotide-diphossugar_trans"/>
</dbReference>
<dbReference type="AlphaFoldDB" id="A0AAT9GI83"/>
<sequence>MKILISICARGGSKGIPGKNIKNINGKALIAYTIEHARAFATLYDCDIALSTDSDEIKSTCASFGLTTSYMRPENISSDSAGKMETIKHLLLHEENVRGVKYDYILDLDVSSPLRNLKDLQEAFNAIQSDNEALNLFSVNKANRNPYFNMVEQQVNGYYSLVKKGDSVTRQSAPVVYDMNASFYFFRRVFFDVPEPKTISERAMVYIMPHICFDLDHPIDFDVMEYLMINNKLDFEL</sequence>
<dbReference type="RefSeq" id="WP_353550657.1">
    <property type="nucleotide sequence ID" value="NZ_AP029612.1"/>
</dbReference>
<dbReference type="PANTHER" id="PTHR21485:SF6">
    <property type="entry name" value="N-ACYLNEURAMINATE CYTIDYLYLTRANSFERASE-RELATED"/>
    <property type="match status" value="1"/>
</dbReference>
<dbReference type="PANTHER" id="PTHR21485">
    <property type="entry name" value="HAD SUPERFAMILY MEMBERS CMAS AND KDSC"/>
    <property type="match status" value="1"/>
</dbReference>
<reference evidence="1" key="1">
    <citation type="submission" date="2024-02" db="EMBL/GenBank/DDBJ databases">
        <title>Sediminibacterium planktonica sp. nov. and Sediminibacterium longus sp. nov., isolated from surface lake and river water.</title>
        <authorList>
            <person name="Watanabe K."/>
            <person name="Takemine S."/>
            <person name="Ishii Y."/>
            <person name="Ogata Y."/>
            <person name="Shindo C."/>
            <person name="Suda W."/>
        </authorList>
    </citation>
    <scope>NUCLEOTIDE SEQUENCE</scope>
    <source>
        <strain evidence="1">KACHI17</strain>
    </source>
</reference>
<organism evidence="1">
    <name type="scientific">Sediminibacterium sp. KACHI17</name>
    <dbReference type="NCBI Taxonomy" id="1751071"/>
    <lineage>
        <taxon>Bacteria</taxon>
        <taxon>Pseudomonadati</taxon>
        <taxon>Bacteroidota</taxon>
        <taxon>Chitinophagia</taxon>
        <taxon>Chitinophagales</taxon>
        <taxon>Chitinophagaceae</taxon>
        <taxon>Sediminibacterium</taxon>
    </lineage>
</organism>
<dbReference type="InterPro" id="IPR050793">
    <property type="entry name" value="CMP-NeuNAc_synthase"/>
</dbReference>